<keyword evidence="2" id="KW-0863">Zinc-finger</keyword>
<evidence type="ECO:0000256" key="1">
    <source>
        <dbReference type="ARBA" id="ARBA00022723"/>
    </source>
</evidence>
<organism evidence="5 6">
    <name type="scientific">Globodera rostochiensis</name>
    <name type="common">Golden nematode worm</name>
    <name type="synonym">Heterodera rostochiensis</name>
    <dbReference type="NCBI Taxonomy" id="31243"/>
    <lineage>
        <taxon>Eukaryota</taxon>
        <taxon>Metazoa</taxon>
        <taxon>Ecdysozoa</taxon>
        <taxon>Nematoda</taxon>
        <taxon>Chromadorea</taxon>
        <taxon>Rhabditida</taxon>
        <taxon>Tylenchina</taxon>
        <taxon>Tylenchomorpha</taxon>
        <taxon>Tylenchoidea</taxon>
        <taxon>Heteroderidae</taxon>
        <taxon>Heteroderinae</taxon>
        <taxon>Globodera</taxon>
    </lineage>
</organism>
<dbReference type="InterPro" id="IPR017907">
    <property type="entry name" value="Znf_RING_CS"/>
</dbReference>
<dbReference type="PROSITE" id="PS00518">
    <property type="entry name" value="ZF_RING_1"/>
    <property type="match status" value="1"/>
</dbReference>
<feature type="region of interest" description="Disordered" evidence="4">
    <location>
        <begin position="326"/>
        <end position="353"/>
    </location>
</feature>
<evidence type="ECO:0000256" key="4">
    <source>
        <dbReference type="SAM" id="MobiDB-lite"/>
    </source>
</evidence>
<dbReference type="WBParaSite" id="Gr19_v10_g5154.t1">
    <property type="protein sequence ID" value="Gr19_v10_g5154.t1"/>
    <property type="gene ID" value="Gr19_v10_g5154"/>
</dbReference>
<keyword evidence="5" id="KW-1185">Reference proteome</keyword>
<evidence type="ECO:0000256" key="2">
    <source>
        <dbReference type="ARBA" id="ARBA00022771"/>
    </source>
</evidence>
<name>A0A914HWM1_GLORO</name>
<reference evidence="6" key="1">
    <citation type="submission" date="2022-11" db="UniProtKB">
        <authorList>
            <consortium name="WormBaseParasite"/>
        </authorList>
    </citation>
    <scope>IDENTIFICATION</scope>
</reference>
<dbReference type="GO" id="GO:0008270">
    <property type="term" value="F:zinc ion binding"/>
    <property type="evidence" value="ECO:0007669"/>
    <property type="project" value="UniProtKB-KW"/>
</dbReference>
<dbReference type="AlphaFoldDB" id="A0A914HWM1"/>
<dbReference type="Proteomes" id="UP000887572">
    <property type="component" value="Unplaced"/>
</dbReference>
<evidence type="ECO:0000313" key="5">
    <source>
        <dbReference type="Proteomes" id="UP000887572"/>
    </source>
</evidence>
<evidence type="ECO:0000256" key="3">
    <source>
        <dbReference type="ARBA" id="ARBA00022833"/>
    </source>
</evidence>
<protein>
    <submittedName>
        <fullName evidence="6">RING-type domain-containing protein</fullName>
    </submittedName>
</protein>
<keyword evidence="3" id="KW-0862">Zinc</keyword>
<keyword evidence="1" id="KW-0479">Metal-binding</keyword>
<evidence type="ECO:0000313" key="6">
    <source>
        <dbReference type="WBParaSite" id="Gr19_v10_g5154.t1"/>
    </source>
</evidence>
<proteinExistence type="predicted"/>
<sequence length="369" mass="42195">MVSPACLHRFCPRCLLDTNCCPVCGISTRFEIDCNFTLIVSKMKSQGKQFTKRRIVDVLNADGANLSSPDNGRYSRMCTTHEKEKERTSNSNVFHDANPSTSSSPFIGPYGSDALLDQEATFQTAGIVNYIPIPATVCCSPPVPSVHQIKLTDSDGDTWNKSGNSLVYNRHSLCRDFVGYETIVLWPDGENHKLDDFPKCLLRPRYLLVPPEATVAHLVGYLFKRAEIEAVWKQQKKYRVEVMQVDEEREELRLWMDPKRDIDYLIRDFKNAEAKSAYMLIVRKTQNDLNFNTNLIMAHPFKALPEQKPLHELIREHKYCSLRAENKESEGKQNNAQRHKLSDGRQPGGRQSPCTIRPLKIVFRFVLAM</sequence>
<accession>A0A914HWM1</accession>